<gene>
    <name evidence="1" type="ORF">FWILDA_LOCUS15924</name>
</gene>
<accession>A0A9W4T568</accession>
<proteinExistence type="predicted"/>
<organism evidence="1 2">
    <name type="scientific">Funneliformis geosporum</name>
    <dbReference type="NCBI Taxonomy" id="1117311"/>
    <lineage>
        <taxon>Eukaryota</taxon>
        <taxon>Fungi</taxon>
        <taxon>Fungi incertae sedis</taxon>
        <taxon>Mucoromycota</taxon>
        <taxon>Glomeromycotina</taxon>
        <taxon>Glomeromycetes</taxon>
        <taxon>Glomerales</taxon>
        <taxon>Glomeraceae</taxon>
        <taxon>Funneliformis</taxon>
    </lineage>
</organism>
<evidence type="ECO:0000313" key="1">
    <source>
        <dbReference type="EMBL" id="CAI2193136.1"/>
    </source>
</evidence>
<feature type="non-terminal residue" evidence="1">
    <location>
        <position position="116"/>
    </location>
</feature>
<reference evidence="1" key="1">
    <citation type="submission" date="2022-08" db="EMBL/GenBank/DDBJ databases">
        <authorList>
            <person name="Kallberg Y."/>
            <person name="Tangrot J."/>
            <person name="Rosling A."/>
        </authorList>
    </citation>
    <scope>NUCLEOTIDE SEQUENCE</scope>
    <source>
        <strain evidence="1">Wild A</strain>
    </source>
</reference>
<dbReference type="EMBL" id="CAMKVN010009136">
    <property type="protein sequence ID" value="CAI2193136.1"/>
    <property type="molecule type" value="Genomic_DNA"/>
</dbReference>
<dbReference type="AlphaFoldDB" id="A0A9W4T568"/>
<protein>
    <submittedName>
        <fullName evidence="1">14927_t:CDS:1</fullName>
    </submittedName>
</protein>
<evidence type="ECO:0000313" key="2">
    <source>
        <dbReference type="Proteomes" id="UP001153678"/>
    </source>
</evidence>
<name>A0A9W4T568_9GLOM</name>
<sequence>AQMLEDAKIYFNDGILSVKNCLSIAIESSSADDSRFPITSMHGQNEPLDVKEAYQTLALDVNREINRIRQNSPQHEPVDNRKCLDAILDNSESESSWDQELYGESALDWYIDPFQN</sequence>
<dbReference type="Proteomes" id="UP001153678">
    <property type="component" value="Unassembled WGS sequence"/>
</dbReference>
<keyword evidence="2" id="KW-1185">Reference proteome</keyword>
<comment type="caution">
    <text evidence="1">The sequence shown here is derived from an EMBL/GenBank/DDBJ whole genome shotgun (WGS) entry which is preliminary data.</text>
</comment>